<protein>
    <recommendedName>
        <fullName evidence="5">DUF4294 domain-containing protein</fullName>
    </recommendedName>
</protein>
<accession>A0A7C9FBV1</accession>
<gene>
    <name evidence="2" type="ORF">GBK04_00965</name>
    <name evidence="3" type="ORF">GBK04_28270</name>
</gene>
<comment type="caution">
    <text evidence="3">The sequence shown here is derived from an EMBL/GenBank/DDBJ whole genome shotgun (WGS) entry which is preliminary data.</text>
</comment>
<evidence type="ECO:0000313" key="3">
    <source>
        <dbReference type="EMBL" id="MPR37124.1"/>
    </source>
</evidence>
<dbReference type="RefSeq" id="WP_152756081.1">
    <property type="nucleotide sequence ID" value="NZ_WHLY01000002.1"/>
</dbReference>
<dbReference type="Proteomes" id="UP000479293">
    <property type="component" value="Unassembled WGS sequence"/>
</dbReference>
<proteinExistence type="predicted"/>
<evidence type="ECO:0000313" key="2">
    <source>
        <dbReference type="EMBL" id="MPR31953.1"/>
    </source>
</evidence>
<sequence>MKKLFSILLLFLSLAATGQDVTIPLEEFTLEIPRVNALVVRPIGAPYLAPNPADTVQKIMVQNVYYELRSAVLTRAAEEGNKTLPNSKYQLVNKYIDRSVTPSDTAEINAFFRYVNWPLKVKLPSQE</sequence>
<reference evidence="3 4" key="1">
    <citation type="submission" date="2019-10" db="EMBL/GenBank/DDBJ databases">
        <title>Draft Genome Sequence of Cytophagaceae sp. SJW1-29.</title>
        <authorList>
            <person name="Choi A."/>
        </authorList>
    </citation>
    <scope>NUCLEOTIDE SEQUENCE [LARGE SCALE GENOMIC DNA]</scope>
    <source>
        <strain evidence="3 4">SJW1-29</strain>
    </source>
</reference>
<evidence type="ECO:0000256" key="1">
    <source>
        <dbReference type="SAM" id="SignalP"/>
    </source>
</evidence>
<dbReference type="EMBL" id="WHLY01000002">
    <property type="protein sequence ID" value="MPR37124.1"/>
    <property type="molecule type" value="Genomic_DNA"/>
</dbReference>
<keyword evidence="1" id="KW-0732">Signal</keyword>
<dbReference type="AlphaFoldDB" id="A0A7C9FBV1"/>
<organism evidence="3 4">
    <name type="scientific">Salmonirosea aquatica</name>
    <dbReference type="NCBI Taxonomy" id="2654236"/>
    <lineage>
        <taxon>Bacteria</taxon>
        <taxon>Pseudomonadati</taxon>
        <taxon>Bacteroidota</taxon>
        <taxon>Cytophagia</taxon>
        <taxon>Cytophagales</taxon>
        <taxon>Spirosomataceae</taxon>
        <taxon>Salmonirosea</taxon>
    </lineage>
</organism>
<name>A0A7C9FBV1_9BACT</name>
<keyword evidence="4" id="KW-1185">Reference proteome</keyword>
<feature type="signal peptide" evidence="1">
    <location>
        <begin position="1"/>
        <end position="18"/>
    </location>
</feature>
<dbReference type="EMBL" id="WHLY01000002">
    <property type="protein sequence ID" value="MPR31953.1"/>
    <property type="molecule type" value="Genomic_DNA"/>
</dbReference>
<evidence type="ECO:0008006" key="5">
    <source>
        <dbReference type="Google" id="ProtNLM"/>
    </source>
</evidence>
<evidence type="ECO:0000313" key="4">
    <source>
        <dbReference type="Proteomes" id="UP000479293"/>
    </source>
</evidence>
<feature type="chain" id="PRO_5036201242" description="DUF4294 domain-containing protein" evidence="1">
    <location>
        <begin position="19"/>
        <end position="127"/>
    </location>
</feature>